<dbReference type="InterPro" id="IPR028941">
    <property type="entry name" value="WHIM2_dom"/>
</dbReference>
<accession>A0A8J5XTC7</accession>
<reference evidence="6" key="1">
    <citation type="submission" date="2021-05" db="EMBL/GenBank/DDBJ databases">
        <title>The genome of the haptophyte Pavlova lutheri (Diacronema luteri, Pavlovales) - a model for lipid biosynthesis in eukaryotic algae.</title>
        <authorList>
            <person name="Hulatt C.J."/>
            <person name="Posewitz M.C."/>
        </authorList>
    </citation>
    <scope>NUCLEOTIDE SEQUENCE</scope>
    <source>
        <strain evidence="6">NIVA-4/92</strain>
    </source>
</reference>
<sequence>MKRKETDATAPDRDVTAAASAVAGHAAGPSGEPTAATVASAKKAKGSAVKSKAATPKSAGKMPASALADTPASLAASPTAVGVTSKGVKLPKEVIKELRPRHAALLKHTERMKKGLGALLNALLTEEALGVRSALVNATKERARAQAAERAQERRAERDKERERARAWAELQKRYPIDDALVLLEPPLEEPLPARPRVRARLALAPWEQPLAPELLAVADFVASFSKHLGIEPVDVETLRLALCHTGCALPLLSEIHLPLLALVLDEAGGVQASGAAAWRGVQSSSADVSQSVLPWALALLPPARGAHGGAEADEVCAGVPPLLGGTSSALALSALSWPEAMRALLCALLKPAPAPSTLLGGAIRALATREYHTLLFPHKLALLRALVDAAACTEAISQLTTAHAEMRHEVIAEHRKAISAHNRLTDEAAAHVAKAEAMAKRQKIGASADGPRRVAAPRARGRGGGARARGSSGRGGGGSGGGEGAGATDVDGAADADGADGADGQSADGADGDGAGYGAAEPAGPIVKVLPAPPLPELSDDEDEAEAEAEAEERKAQADAADDREAELLGLSRTERQRRKEAIERAHQQRAALRVGKTRRRHALAEQARRRAEACELLERARLANEFEHLEAALDKARAAGLEWTDEDGSICRTEQLHAAEGAFALLRKLEEAEAVARQVEDKLAELPVRSQPLGEDRLRRRYWLFASDLSRLYVEGAPGEAHGAAGDDAAGAHAAGGGGAAAPRPWGYFDSVHEVRALISSLDSRGARERALRVALRRHVAILKAAMPAEPTFAPPPPGAAEAGWLTSGPHVGARVRRTFDDGVSFSCATVTKYLPPDIQSNEPALWHLQHDDGDEEDMDEGELQPTLDAQARWLAEPDEPTPSKHVLAYVNRLARTRILGKAQLGLAGLRAELQHVEAALAHALRERGAEWGGDDANTSSPRKAWLDALAGASDAAECAQLLLRLEAVARGTQAADDYAPEQGEDEAERDAETQYRRSGHEYIGARLRRFFDGKPSDAHVDGWLPAGENADEPALWHVTHDDDDDTEELEEWELLCARRAHETDATEPVGADVREQCIAEAKLHTEAARAVAEQAAAVRAHAARTQHERIWPTRAARERWVAAVSSARTLAQVSIGASALLDHCVAARIGFYSADLCRLSWMPTFAASGTQAQDQKGPRKARAPAELAERLSCWQLALAQALAQAERASAAVRRKRGRGATLNNAAVAGVEADTIGKLRELFVPTGFMLEPPPAPS</sequence>
<comment type="subcellular location">
    <subcellularLocation>
        <location evidence="1">Nucleus</location>
    </subcellularLocation>
</comment>
<feature type="coiled-coil region" evidence="3">
    <location>
        <begin position="621"/>
        <end position="691"/>
    </location>
</feature>
<feature type="compositionally biased region" description="Basic and acidic residues" evidence="4">
    <location>
        <begin position="1"/>
        <end position="15"/>
    </location>
</feature>
<feature type="region of interest" description="Disordered" evidence="4">
    <location>
        <begin position="1"/>
        <end position="64"/>
    </location>
</feature>
<feature type="compositionally biased region" description="Gly residues" evidence="4">
    <location>
        <begin position="463"/>
        <end position="486"/>
    </location>
</feature>
<evidence type="ECO:0000256" key="2">
    <source>
        <dbReference type="ARBA" id="ARBA00023242"/>
    </source>
</evidence>
<keyword evidence="3" id="KW-0175">Coiled coil</keyword>
<gene>
    <name evidence="6" type="ORF">KFE25_007084</name>
</gene>
<evidence type="ECO:0000256" key="3">
    <source>
        <dbReference type="SAM" id="Coils"/>
    </source>
</evidence>
<proteinExistence type="predicted"/>
<dbReference type="Proteomes" id="UP000751190">
    <property type="component" value="Unassembled WGS sequence"/>
</dbReference>
<protein>
    <recommendedName>
        <fullName evidence="5">DDT domain-containing protein</fullName>
    </recommendedName>
</protein>
<keyword evidence="2" id="KW-0539">Nucleus</keyword>
<dbReference type="Pfam" id="PF15613">
    <property type="entry name" value="WSD"/>
    <property type="match status" value="1"/>
</dbReference>
<dbReference type="Pfam" id="PF02791">
    <property type="entry name" value="DDT"/>
    <property type="match status" value="1"/>
</dbReference>
<name>A0A8J5XTC7_DIALT</name>
<feature type="compositionally biased region" description="Low complexity" evidence="4">
    <location>
        <begin position="17"/>
        <end position="27"/>
    </location>
</feature>
<evidence type="ECO:0000256" key="4">
    <source>
        <dbReference type="SAM" id="MobiDB-lite"/>
    </source>
</evidence>
<dbReference type="GO" id="GO:0005634">
    <property type="term" value="C:nucleus"/>
    <property type="evidence" value="ECO:0007669"/>
    <property type="project" value="UniProtKB-SubCell"/>
</dbReference>
<feature type="domain" description="DDT" evidence="5">
    <location>
        <begin position="209"/>
        <end position="270"/>
    </location>
</feature>
<evidence type="ECO:0000313" key="7">
    <source>
        <dbReference type="Proteomes" id="UP000751190"/>
    </source>
</evidence>
<dbReference type="PANTHER" id="PTHR15546">
    <property type="entry name" value="BROMODOMAIN ADJACENT TO ZINC FINGER DOMAIN, 2A"/>
    <property type="match status" value="1"/>
</dbReference>
<feature type="compositionally biased region" description="Acidic residues" evidence="4">
    <location>
        <begin position="539"/>
        <end position="552"/>
    </location>
</feature>
<comment type="caution">
    <text evidence="6">The sequence shown here is derived from an EMBL/GenBank/DDBJ whole genome shotgun (WGS) entry which is preliminary data.</text>
</comment>
<feature type="compositionally biased region" description="Basic and acidic residues" evidence="4">
    <location>
        <begin position="553"/>
        <end position="582"/>
    </location>
</feature>
<dbReference type="PROSITE" id="PS50827">
    <property type="entry name" value="DDT"/>
    <property type="match status" value="1"/>
</dbReference>
<dbReference type="EMBL" id="JAGTXO010000005">
    <property type="protein sequence ID" value="KAG8468032.1"/>
    <property type="molecule type" value="Genomic_DNA"/>
</dbReference>
<dbReference type="AlphaFoldDB" id="A0A8J5XTC7"/>
<feature type="coiled-coil region" evidence="3">
    <location>
        <begin position="135"/>
        <end position="164"/>
    </location>
</feature>
<organism evidence="6 7">
    <name type="scientific">Diacronema lutheri</name>
    <name type="common">Unicellular marine alga</name>
    <name type="synonym">Monochrysis lutheri</name>
    <dbReference type="NCBI Taxonomy" id="2081491"/>
    <lineage>
        <taxon>Eukaryota</taxon>
        <taxon>Haptista</taxon>
        <taxon>Haptophyta</taxon>
        <taxon>Pavlovophyceae</taxon>
        <taxon>Pavlovales</taxon>
        <taxon>Pavlovaceae</taxon>
        <taxon>Diacronema</taxon>
    </lineage>
</organism>
<feature type="region of interest" description="Disordered" evidence="4">
    <location>
        <begin position="977"/>
        <end position="997"/>
    </location>
</feature>
<evidence type="ECO:0000256" key="1">
    <source>
        <dbReference type="ARBA" id="ARBA00004123"/>
    </source>
</evidence>
<evidence type="ECO:0000313" key="6">
    <source>
        <dbReference type="EMBL" id="KAG8468032.1"/>
    </source>
</evidence>
<feature type="compositionally biased region" description="Low complexity" evidence="4">
    <location>
        <begin position="34"/>
        <end position="55"/>
    </location>
</feature>
<keyword evidence="7" id="KW-1185">Reference proteome</keyword>
<dbReference type="OrthoDB" id="6159439at2759"/>
<evidence type="ECO:0000259" key="5">
    <source>
        <dbReference type="PROSITE" id="PS50827"/>
    </source>
</evidence>
<feature type="compositionally biased region" description="Acidic residues" evidence="4">
    <location>
        <begin position="981"/>
        <end position="992"/>
    </location>
</feature>
<dbReference type="PANTHER" id="PTHR15546:SF2">
    <property type="entry name" value="DDT DOMAIN-CONTAINING PROTEIN DDB_G0282237"/>
    <property type="match status" value="1"/>
</dbReference>
<dbReference type="InterPro" id="IPR053271">
    <property type="entry name" value="DDT_domain"/>
</dbReference>
<dbReference type="InterPro" id="IPR018501">
    <property type="entry name" value="DDT_dom"/>
</dbReference>
<feature type="region of interest" description="Disordered" evidence="4">
    <location>
        <begin position="432"/>
        <end position="582"/>
    </location>
</feature>